<evidence type="ECO:0000256" key="1">
    <source>
        <dbReference type="SAM" id="SignalP"/>
    </source>
</evidence>
<dbReference type="InterPro" id="IPR011990">
    <property type="entry name" value="TPR-like_helical_dom_sf"/>
</dbReference>
<protein>
    <submittedName>
        <fullName evidence="3">Transglutaminase</fullName>
    </submittedName>
</protein>
<dbReference type="RefSeq" id="WP_278339333.1">
    <property type="nucleotide sequence ID" value="NZ_MNQH01000030.1"/>
</dbReference>
<evidence type="ECO:0000313" key="4">
    <source>
        <dbReference type="Proteomes" id="UP000187417"/>
    </source>
</evidence>
<feature type="chain" id="PRO_5012637796" evidence="1">
    <location>
        <begin position="22"/>
        <end position="404"/>
    </location>
</feature>
<gene>
    <name evidence="3" type="ORF">BHV66_06665</name>
</gene>
<reference evidence="3 4" key="1">
    <citation type="journal article" date="2016" name="Nat. Biotechnol.">
        <title>Measurement of bacterial replication rates in microbial communities.</title>
        <authorList>
            <person name="Brown C.T."/>
            <person name="Olm M.R."/>
            <person name="Thomas B.C."/>
            <person name="Banfield J.F."/>
        </authorList>
    </citation>
    <scope>NUCLEOTIDE SEQUENCE [LARGE SCALE GENOMIC DNA]</scope>
    <source>
        <strain evidence="3">CAG:67_53_122</strain>
    </source>
</reference>
<sequence>MKKLLLSVVAAFCITASPAQSYEVLLAPVDSCSVRGDRAMEAKKYAEAEREYREAIRLFETLPDSVRTQLDEWNYGGYLRGEYYNLACAQSRLNKRRAAVASLAAYVDCGNCDYSWMIEDPDLDNIRSERGYAEIVEKAREQGDFMWILRQAGPYDSSAPTDSLPRFRYADPNDRDLVRVREYFNLDSIAGSGDELSKIRNLMHWVHNAVRHDGSSRNPTSRNAIDLIEVCRKENRGINCRMMAQVLNECYLAMGFKSRFVTCMPRKMVNDCHVINVVYSATLDKWVWVDPTFDAYVVDENGVMLSIQEVRERMRDGRPYFLNEDANWNNESPQTQKHYLDTYMAKNLYYLVCSDRSEFDTETWCEGKHPIYYVALIPEGYDCDQEYHFMTTNDEWFWASPYAE</sequence>
<dbReference type="Pfam" id="PF01841">
    <property type="entry name" value="Transglut_core"/>
    <property type="match status" value="1"/>
</dbReference>
<organism evidence="3 4">
    <name type="scientific">Alistipes putredinis</name>
    <dbReference type="NCBI Taxonomy" id="28117"/>
    <lineage>
        <taxon>Bacteria</taxon>
        <taxon>Pseudomonadati</taxon>
        <taxon>Bacteroidota</taxon>
        <taxon>Bacteroidia</taxon>
        <taxon>Bacteroidales</taxon>
        <taxon>Rikenellaceae</taxon>
        <taxon>Alistipes</taxon>
    </lineage>
</organism>
<dbReference type="SUPFAM" id="SSF48452">
    <property type="entry name" value="TPR-like"/>
    <property type="match status" value="1"/>
</dbReference>
<feature type="signal peptide" evidence="1">
    <location>
        <begin position="1"/>
        <end position="21"/>
    </location>
</feature>
<dbReference type="STRING" id="28117.BHV66_06665"/>
<dbReference type="Gene3D" id="3.10.620.30">
    <property type="match status" value="1"/>
</dbReference>
<name>A0A1Q6F632_9BACT</name>
<keyword evidence="1" id="KW-0732">Signal</keyword>
<feature type="domain" description="Transglutaminase-like" evidence="2">
    <location>
        <begin position="189"/>
        <end position="291"/>
    </location>
</feature>
<dbReference type="SUPFAM" id="SSF54001">
    <property type="entry name" value="Cysteine proteinases"/>
    <property type="match status" value="1"/>
</dbReference>
<dbReference type="Gene3D" id="1.25.40.10">
    <property type="entry name" value="Tetratricopeptide repeat domain"/>
    <property type="match status" value="1"/>
</dbReference>
<dbReference type="AlphaFoldDB" id="A0A1Q6F632"/>
<evidence type="ECO:0000259" key="2">
    <source>
        <dbReference type="Pfam" id="PF01841"/>
    </source>
</evidence>
<evidence type="ECO:0000313" key="3">
    <source>
        <dbReference type="EMBL" id="OKY94122.1"/>
    </source>
</evidence>
<dbReference type="InterPro" id="IPR002931">
    <property type="entry name" value="Transglutaminase-like"/>
</dbReference>
<proteinExistence type="predicted"/>
<comment type="caution">
    <text evidence="3">The sequence shown here is derived from an EMBL/GenBank/DDBJ whole genome shotgun (WGS) entry which is preliminary data.</text>
</comment>
<dbReference type="NCBIfam" id="NF047558">
    <property type="entry name" value="TPR_END_plus"/>
    <property type="match status" value="1"/>
</dbReference>
<accession>A0A1Q6F632</accession>
<dbReference type="InterPro" id="IPR038765">
    <property type="entry name" value="Papain-like_cys_pep_sf"/>
</dbReference>
<dbReference type="Proteomes" id="UP000187417">
    <property type="component" value="Unassembled WGS sequence"/>
</dbReference>
<dbReference type="EMBL" id="MNQH01000030">
    <property type="protein sequence ID" value="OKY94122.1"/>
    <property type="molecule type" value="Genomic_DNA"/>
</dbReference>